<dbReference type="Pfam" id="PF08240">
    <property type="entry name" value="ADH_N"/>
    <property type="match status" value="1"/>
</dbReference>
<dbReference type="NCBIfam" id="TIGR02824">
    <property type="entry name" value="quinone_pig3"/>
    <property type="match status" value="1"/>
</dbReference>
<keyword evidence="2" id="KW-0560">Oxidoreductase</keyword>
<dbReference type="InterPro" id="IPR036291">
    <property type="entry name" value="NAD(P)-bd_dom_sf"/>
</dbReference>
<dbReference type="InterPro" id="IPR020843">
    <property type="entry name" value="ER"/>
</dbReference>
<comment type="caution">
    <text evidence="4">The sequence shown here is derived from an EMBL/GenBank/DDBJ whole genome shotgun (WGS) entry which is preliminary data.</text>
</comment>
<evidence type="ECO:0000256" key="2">
    <source>
        <dbReference type="ARBA" id="ARBA00023002"/>
    </source>
</evidence>
<feature type="domain" description="Enoyl reductase (ER)" evidence="3">
    <location>
        <begin position="16"/>
        <end position="330"/>
    </location>
</feature>
<protein>
    <submittedName>
        <fullName evidence="4">Alcohol dehydrogenase</fullName>
    </submittedName>
</protein>
<dbReference type="SMART" id="SM00829">
    <property type="entry name" value="PKS_ER"/>
    <property type="match status" value="1"/>
</dbReference>
<dbReference type="InterPro" id="IPR013149">
    <property type="entry name" value="ADH-like_C"/>
</dbReference>
<sequence>MTLPETMTFMHMQAPGAPDVLRPATGPVPRPAADEVLIRVQAAGVNRPDVAQRQGHYPPPPGASPIIGLEVAGEVVAVGDEARPWRVGDTVCALTNGGGYAEYAVAPAPQCLPWPAGYDAVRAAALPENYFTVWANLFGHGRLQRGERALIHGGTSGIGLTAIQLATEFGAVAYATAGSADKCRACERYGAAAAINYRDADFVEAVRQLTDGAGVDVVLDMVAGDYIARDLRCLALDGRLVIIAFLGGSKVESFDFLTVMTRRLSITGSTMRPRTTAQKGAIARALFETVWPVLDQGRAGPVIHEVFPLREAAAAHRLMESSAHVGKLMLRVAD</sequence>
<accession>A0A0D6P6P0</accession>
<dbReference type="GO" id="GO:0016651">
    <property type="term" value="F:oxidoreductase activity, acting on NAD(P)H"/>
    <property type="evidence" value="ECO:0007669"/>
    <property type="project" value="TreeGrafter"/>
</dbReference>
<dbReference type="Gene3D" id="3.40.50.720">
    <property type="entry name" value="NAD(P)-binding Rossmann-like Domain"/>
    <property type="match status" value="1"/>
</dbReference>
<dbReference type="EMBL" id="BANB01000112">
    <property type="protein sequence ID" value="GAN76539.1"/>
    <property type="molecule type" value="Genomic_DNA"/>
</dbReference>
<keyword evidence="1" id="KW-0521">NADP</keyword>
<dbReference type="PANTHER" id="PTHR48106">
    <property type="entry name" value="QUINONE OXIDOREDUCTASE PIG3-RELATED"/>
    <property type="match status" value="1"/>
</dbReference>
<organism evidence="4 5">
    <name type="scientific">Acidisphaera rubrifaciens HS-AP3</name>
    <dbReference type="NCBI Taxonomy" id="1231350"/>
    <lineage>
        <taxon>Bacteria</taxon>
        <taxon>Pseudomonadati</taxon>
        <taxon>Pseudomonadota</taxon>
        <taxon>Alphaproteobacteria</taxon>
        <taxon>Acetobacterales</taxon>
        <taxon>Acetobacteraceae</taxon>
        <taxon>Acidisphaera</taxon>
    </lineage>
</organism>
<dbReference type="SUPFAM" id="SSF51735">
    <property type="entry name" value="NAD(P)-binding Rossmann-fold domains"/>
    <property type="match status" value="1"/>
</dbReference>
<name>A0A0D6P6P0_9PROT</name>
<dbReference type="OrthoDB" id="9780520at2"/>
<gene>
    <name evidence="4" type="ORF">Asru_0112_03</name>
</gene>
<reference evidence="4 5" key="1">
    <citation type="submission" date="2012-11" db="EMBL/GenBank/DDBJ databases">
        <title>Whole genome sequence of Acidisphaera rubrifaciens HS-AP3.</title>
        <authorList>
            <person name="Azuma Y."/>
            <person name="Higashiura N."/>
            <person name="Hirakawa H."/>
            <person name="Matsushita K."/>
        </authorList>
    </citation>
    <scope>NUCLEOTIDE SEQUENCE [LARGE SCALE GENOMIC DNA]</scope>
    <source>
        <strain evidence="4 5">HS-AP3</strain>
    </source>
</reference>
<dbReference type="AlphaFoldDB" id="A0A0D6P6P0"/>
<evidence type="ECO:0000313" key="4">
    <source>
        <dbReference type="EMBL" id="GAN76539.1"/>
    </source>
</evidence>
<dbReference type="InterPro" id="IPR011032">
    <property type="entry name" value="GroES-like_sf"/>
</dbReference>
<dbReference type="Pfam" id="PF00107">
    <property type="entry name" value="ADH_zinc_N"/>
    <property type="match status" value="1"/>
</dbReference>
<dbReference type="CDD" id="cd05276">
    <property type="entry name" value="p53_inducible_oxidoreductase"/>
    <property type="match status" value="1"/>
</dbReference>
<dbReference type="PANTHER" id="PTHR48106:SF8">
    <property type="entry name" value="OS02G0805600 PROTEIN"/>
    <property type="match status" value="1"/>
</dbReference>
<proteinExistence type="predicted"/>
<dbReference type="GO" id="GO:0070402">
    <property type="term" value="F:NADPH binding"/>
    <property type="evidence" value="ECO:0007669"/>
    <property type="project" value="TreeGrafter"/>
</dbReference>
<dbReference type="InterPro" id="IPR013154">
    <property type="entry name" value="ADH-like_N"/>
</dbReference>
<dbReference type="RefSeq" id="WP_048860365.1">
    <property type="nucleotide sequence ID" value="NZ_BANB01000112.1"/>
</dbReference>
<evidence type="ECO:0000256" key="1">
    <source>
        <dbReference type="ARBA" id="ARBA00022857"/>
    </source>
</evidence>
<keyword evidence="5" id="KW-1185">Reference proteome</keyword>
<dbReference type="SUPFAM" id="SSF50129">
    <property type="entry name" value="GroES-like"/>
    <property type="match status" value="1"/>
</dbReference>
<evidence type="ECO:0000313" key="5">
    <source>
        <dbReference type="Proteomes" id="UP000032680"/>
    </source>
</evidence>
<dbReference type="Gene3D" id="3.90.180.10">
    <property type="entry name" value="Medium-chain alcohol dehydrogenases, catalytic domain"/>
    <property type="match status" value="1"/>
</dbReference>
<dbReference type="InterPro" id="IPR014189">
    <property type="entry name" value="Quinone_OxRdtase_PIG3"/>
</dbReference>
<dbReference type="Proteomes" id="UP000032680">
    <property type="component" value="Unassembled WGS sequence"/>
</dbReference>
<evidence type="ECO:0000259" key="3">
    <source>
        <dbReference type="SMART" id="SM00829"/>
    </source>
</evidence>